<sequence length="280" mass="31270">MMGVGGEAAKQIEQLDEVLAWGPDAIVLWPLEGDQLRNAAQRVVDEKIPLVIYDRLIENFKGMAGEIMGDNEGIGNMMGEYLLKFFAEDLKAGKEITYLLFIGDSSTVSKQRTQGMTDVLAASEYKDQFKLLQDGFQTDWSNAKSKEFMENWLNTADPAVVSELDLIVTHDDEIIDGIMTVIRDDEALKDLRLLTSVGGRRETLATFDVVTKPELVTYFFSPSMIREAIRLGVAAAKGEQYAGQAIEGQLFLIPTIEIDKTTVEAYRTSQDYIDRYSIAN</sequence>
<feature type="domain" description="Periplasmic binding protein" evidence="2">
    <location>
        <begin position="6"/>
        <end position="239"/>
    </location>
</feature>
<gene>
    <name evidence="3" type="ORF">SDC9_130815</name>
</gene>
<reference evidence="3" key="1">
    <citation type="submission" date="2019-08" db="EMBL/GenBank/DDBJ databases">
        <authorList>
            <person name="Kucharzyk K."/>
            <person name="Murdoch R.W."/>
            <person name="Higgins S."/>
            <person name="Loffler F."/>
        </authorList>
    </citation>
    <scope>NUCLEOTIDE SEQUENCE</scope>
</reference>
<dbReference type="AlphaFoldDB" id="A0A645D304"/>
<dbReference type="CDD" id="cd01536">
    <property type="entry name" value="PBP1_ABC_sugar_binding-like"/>
    <property type="match status" value="1"/>
</dbReference>
<comment type="subcellular location">
    <subcellularLocation>
        <location evidence="1">Cell envelope</location>
    </subcellularLocation>
</comment>
<protein>
    <recommendedName>
        <fullName evidence="2">Periplasmic binding protein domain-containing protein</fullName>
    </recommendedName>
</protein>
<dbReference type="InterPro" id="IPR028082">
    <property type="entry name" value="Peripla_BP_I"/>
</dbReference>
<dbReference type="GO" id="GO:0030246">
    <property type="term" value="F:carbohydrate binding"/>
    <property type="evidence" value="ECO:0007669"/>
    <property type="project" value="TreeGrafter"/>
</dbReference>
<organism evidence="3">
    <name type="scientific">bioreactor metagenome</name>
    <dbReference type="NCBI Taxonomy" id="1076179"/>
    <lineage>
        <taxon>unclassified sequences</taxon>
        <taxon>metagenomes</taxon>
        <taxon>ecological metagenomes</taxon>
    </lineage>
</organism>
<dbReference type="InterPro" id="IPR050555">
    <property type="entry name" value="Bact_Solute-Bind_Prot2"/>
</dbReference>
<dbReference type="InterPro" id="IPR025997">
    <property type="entry name" value="SBP_2_dom"/>
</dbReference>
<dbReference type="SUPFAM" id="SSF53822">
    <property type="entry name" value="Periplasmic binding protein-like I"/>
    <property type="match status" value="1"/>
</dbReference>
<proteinExistence type="predicted"/>
<dbReference type="PANTHER" id="PTHR30036">
    <property type="entry name" value="D-XYLOSE-BINDING PERIPLASMIC PROTEIN"/>
    <property type="match status" value="1"/>
</dbReference>
<evidence type="ECO:0000313" key="3">
    <source>
        <dbReference type="EMBL" id="MPM83746.1"/>
    </source>
</evidence>
<evidence type="ECO:0000256" key="1">
    <source>
        <dbReference type="ARBA" id="ARBA00004196"/>
    </source>
</evidence>
<dbReference type="Gene3D" id="3.40.50.2300">
    <property type="match status" value="2"/>
</dbReference>
<dbReference type="GO" id="GO:0030288">
    <property type="term" value="C:outer membrane-bounded periplasmic space"/>
    <property type="evidence" value="ECO:0007669"/>
    <property type="project" value="TreeGrafter"/>
</dbReference>
<accession>A0A645D304</accession>
<evidence type="ECO:0000259" key="2">
    <source>
        <dbReference type="Pfam" id="PF13407"/>
    </source>
</evidence>
<name>A0A645D304_9ZZZZ</name>
<dbReference type="Pfam" id="PF13407">
    <property type="entry name" value="Peripla_BP_4"/>
    <property type="match status" value="1"/>
</dbReference>
<dbReference type="EMBL" id="VSSQ01032475">
    <property type="protein sequence ID" value="MPM83746.1"/>
    <property type="molecule type" value="Genomic_DNA"/>
</dbReference>
<comment type="caution">
    <text evidence="3">The sequence shown here is derived from an EMBL/GenBank/DDBJ whole genome shotgun (WGS) entry which is preliminary data.</text>
</comment>